<sequence length="44" mass="5107">MIQRPHDNTTLTRRIALPQKTPVCVKATQPAHRKPLRIYVRCTP</sequence>
<dbReference type="AlphaFoldDB" id="A0A2Z5ZHB8"/>
<reference evidence="1 2" key="1">
    <citation type="submission" date="2018-02" db="EMBL/GenBank/DDBJ databases">
        <title>Acetobacter orientalis genome.</title>
        <authorList>
            <person name="Nakashima N."/>
            <person name="Tamura T."/>
        </authorList>
    </citation>
    <scope>NUCLEOTIDE SEQUENCE [LARGE SCALE GENOMIC DNA]</scope>
    <source>
        <strain evidence="1 2">FAN1</strain>
    </source>
</reference>
<gene>
    <name evidence="1" type="ORF">AcetOrient_orf02639</name>
</gene>
<evidence type="ECO:0000313" key="1">
    <source>
        <dbReference type="EMBL" id="BBC80114.1"/>
    </source>
</evidence>
<dbReference type="KEGG" id="aot:AcetOri_orf02639"/>
<protein>
    <submittedName>
        <fullName evidence="1">Uncharacterized protein</fullName>
    </submittedName>
</protein>
<name>A0A2Z5ZHB8_9PROT</name>
<evidence type="ECO:0000313" key="2">
    <source>
        <dbReference type="Proteomes" id="UP000270034"/>
    </source>
</evidence>
<dbReference type="Proteomes" id="UP000270034">
    <property type="component" value="Chromosome"/>
</dbReference>
<proteinExistence type="predicted"/>
<accession>A0A2Z5ZHB8</accession>
<organism evidence="1 2">
    <name type="scientific">Acetobacter orientalis</name>
    <dbReference type="NCBI Taxonomy" id="146474"/>
    <lineage>
        <taxon>Bacteria</taxon>
        <taxon>Pseudomonadati</taxon>
        <taxon>Pseudomonadota</taxon>
        <taxon>Alphaproteobacteria</taxon>
        <taxon>Acetobacterales</taxon>
        <taxon>Acetobacteraceae</taxon>
        <taxon>Acetobacter</taxon>
    </lineage>
</organism>
<dbReference type="EMBL" id="AP018515">
    <property type="protein sequence ID" value="BBC80114.1"/>
    <property type="molecule type" value="Genomic_DNA"/>
</dbReference>